<dbReference type="Pfam" id="PF19700">
    <property type="entry name" value="DUF6198"/>
    <property type="match status" value="1"/>
</dbReference>
<reference evidence="2 3" key="1">
    <citation type="submission" date="2018-05" db="EMBL/GenBank/DDBJ databases">
        <title>Genomic Encyclopedia of Type Strains, Phase IV (KMG-IV): sequencing the most valuable type-strain genomes for metagenomic binning, comparative biology and taxonomic classification.</title>
        <authorList>
            <person name="Goeker M."/>
        </authorList>
    </citation>
    <scope>NUCLEOTIDE SEQUENCE [LARGE SCALE GENOMIC DNA]</scope>
    <source>
        <strain evidence="2 3">DSM 24995</strain>
    </source>
</reference>
<feature type="transmembrane region" description="Helical" evidence="1">
    <location>
        <begin position="151"/>
        <end position="171"/>
    </location>
</feature>
<name>A0A2V3XX28_9FIRM</name>
<dbReference type="InterPro" id="IPR038750">
    <property type="entry name" value="YczE/YyaS-like"/>
</dbReference>
<dbReference type="AlphaFoldDB" id="A0A2V3XX28"/>
<feature type="transmembrane region" description="Helical" evidence="1">
    <location>
        <begin position="53"/>
        <end position="72"/>
    </location>
</feature>
<evidence type="ECO:0000256" key="1">
    <source>
        <dbReference type="SAM" id="Phobius"/>
    </source>
</evidence>
<feature type="transmembrane region" description="Helical" evidence="1">
    <location>
        <begin position="117"/>
        <end position="139"/>
    </location>
</feature>
<comment type="caution">
    <text evidence="2">The sequence shown here is derived from an EMBL/GenBank/DDBJ whole genome shotgun (WGS) entry which is preliminary data.</text>
</comment>
<dbReference type="Proteomes" id="UP000248057">
    <property type="component" value="Unassembled WGS sequence"/>
</dbReference>
<proteinExistence type="predicted"/>
<dbReference type="PANTHER" id="PTHR40078">
    <property type="entry name" value="INTEGRAL MEMBRANE PROTEIN-RELATED"/>
    <property type="match status" value="1"/>
</dbReference>
<dbReference type="EMBL" id="QJKD01000027">
    <property type="protein sequence ID" value="PXX44500.1"/>
    <property type="molecule type" value="Genomic_DNA"/>
</dbReference>
<keyword evidence="1" id="KW-1133">Transmembrane helix</keyword>
<evidence type="ECO:0000313" key="3">
    <source>
        <dbReference type="Proteomes" id="UP000248057"/>
    </source>
</evidence>
<sequence>MACSGKGWYDGAGAQFFGGAGMKNQLRNAQTEEKGPLHKMIRDYFKKLDRRRAVIMIIGNIFTGMGISIFKLSGLGNDPFSGMVMALSDCTGIQYAFFLILVNLVIFIAEITMGRQLIGLGTAVNALLLGYIVTFFFGIWEVTLGMPSVLWQKLLTVFIGVVVCSFGLSLYQTSDVGVAPYDSLALIMCRKQKKISYFWCRMACDVFCAVVCFAAGGIVGLGTLVSALGLGPFVQFFNFHFTDRLLKKDGVSNPV</sequence>
<evidence type="ECO:0000313" key="2">
    <source>
        <dbReference type="EMBL" id="PXX44500.1"/>
    </source>
</evidence>
<feature type="transmembrane region" description="Helical" evidence="1">
    <location>
        <begin position="198"/>
        <end position="218"/>
    </location>
</feature>
<dbReference type="PANTHER" id="PTHR40078:SF1">
    <property type="entry name" value="INTEGRAL MEMBRANE PROTEIN"/>
    <property type="match status" value="1"/>
</dbReference>
<protein>
    <submittedName>
        <fullName evidence="2">Putative membrane protein YczE</fullName>
    </submittedName>
</protein>
<keyword evidence="1" id="KW-0472">Membrane</keyword>
<keyword evidence="3" id="KW-1185">Reference proteome</keyword>
<keyword evidence="1" id="KW-0812">Transmembrane</keyword>
<organism evidence="2 3">
    <name type="scientific">Hungatella effluvii</name>
    <dbReference type="NCBI Taxonomy" id="1096246"/>
    <lineage>
        <taxon>Bacteria</taxon>
        <taxon>Bacillati</taxon>
        <taxon>Bacillota</taxon>
        <taxon>Clostridia</taxon>
        <taxon>Lachnospirales</taxon>
        <taxon>Lachnospiraceae</taxon>
        <taxon>Hungatella</taxon>
    </lineage>
</organism>
<feature type="transmembrane region" description="Helical" evidence="1">
    <location>
        <begin position="92"/>
        <end position="110"/>
    </location>
</feature>
<gene>
    <name evidence="2" type="ORF">DFR60_12737</name>
</gene>
<accession>A0A2V3XX28</accession>